<keyword evidence="1" id="KW-0732">Signal</keyword>
<evidence type="ECO:0000259" key="7">
    <source>
        <dbReference type="PROSITE" id="PS50835"/>
    </source>
</evidence>
<feature type="region of interest" description="Disordered" evidence="5">
    <location>
        <begin position="46"/>
        <end position="84"/>
    </location>
</feature>
<feature type="compositionally biased region" description="Polar residues" evidence="5">
    <location>
        <begin position="328"/>
        <end position="346"/>
    </location>
</feature>
<feature type="domain" description="Ig-like" evidence="7">
    <location>
        <begin position="312"/>
        <end position="398"/>
    </location>
</feature>
<evidence type="ECO:0000256" key="6">
    <source>
        <dbReference type="SAM" id="Phobius"/>
    </source>
</evidence>
<keyword evidence="6" id="KW-1133">Transmembrane helix</keyword>
<proteinExistence type="predicted"/>
<dbReference type="InterPro" id="IPR007110">
    <property type="entry name" value="Ig-like_dom"/>
</dbReference>
<sequence length="571" mass="61975">MTLADMSLPPVVAPMTTSGVDATTSYDVAVTSPTTMADTVTDVFDTTTSDPNVSTTSDNSVASTSSTTASATTTTTTTTTTSTSRPINVTVTEVLWYYRLSSQELAEVVYVYNTSSDMAKGALQGRANSSLTALEHVLEIQSTYLNDTGIYTCATCVGSGRVMSAARDGRSIQSVVDHSRLGSSPTFTASIQRLDKRSVNTISHITYLVTTNTIKRRVFSECYGITNITSAASILLGTEHSVSCEANATNETTGDIWWSASETGTPKIRCGATCQITHLLQPRSNVFYCFVNVSGCVDREQTEVNVYWEIQPNKTVTGAVTMTAGDTRTMDCSGSRDGSNETSQWSPEALEGQGDTRVNGSRSLAILTLTDVTATDQGTYVCVAKLATHVTHRVKVVDVIVETAAQGGMKGWHIAMIVFSCLLILLVVGLVIALLVKKKGGYRFIEIQVCYWFDFRHPANGRKERGRERGMDNPWMQMSTTNDRRMSAEDENTPTRRSSMNDAEGTPEHQRELPSPPEGRNGMLPPLAHKKKKKPKPTEEGETEPDVAANNNAPRQEEHYPDNGGGVKIDM</sequence>
<dbReference type="AlphaFoldDB" id="A0AAD9KYN8"/>
<evidence type="ECO:0000256" key="1">
    <source>
        <dbReference type="ARBA" id="ARBA00022729"/>
    </source>
</evidence>
<dbReference type="InterPro" id="IPR036179">
    <property type="entry name" value="Ig-like_dom_sf"/>
</dbReference>
<dbReference type="PANTHER" id="PTHR44337:SF8">
    <property type="entry name" value="IMMUNOGLOBULIN SUBTYPE DOMAIN-CONTAINING PROTEIN"/>
    <property type="match status" value="1"/>
</dbReference>
<accession>A0AAD9KYN8</accession>
<feature type="region of interest" description="Disordered" evidence="5">
    <location>
        <begin position="328"/>
        <end position="356"/>
    </location>
</feature>
<reference evidence="8" key="1">
    <citation type="journal article" date="2023" name="Mol. Biol. Evol.">
        <title>Third-Generation Sequencing Reveals the Adaptive Role of the Epigenome in Three Deep-Sea Polychaetes.</title>
        <authorList>
            <person name="Perez M."/>
            <person name="Aroh O."/>
            <person name="Sun Y."/>
            <person name="Lan Y."/>
            <person name="Juniper S.K."/>
            <person name="Young C.R."/>
            <person name="Angers B."/>
            <person name="Qian P.Y."/>
        </authorList>
    </citation>
    <scope>NUCLEOTIDE SEQUENCE</scope>
    <source>
        <strain evidence="8">R07B-5</strain>
    </source>
</reference>
<evidence type="ECO:0000256" key="3">
    <source>
        <dbReference type="ARBA" id="ARBA00023180"/>
    </source>
</evidence>
<name>A0AAD9KYN8_RIDPI</name>
<keyword evidence="4" id="KW-0393">Immunoglobulin domain</keyword>
<dbReference type="PANTHER" id="PTHR44337">
    <property type="entry name" value="CARCINOEMBRYONIC ANTIGEN-RELATED CELL ADHESION MOLECULE 8"/>
    <property type="match status" value="1"/>
</dbReference>
<dbReference type="PROSITE" id="PS50835">
    <property type="entry name" value="IG_LIKE"/>
    <property type="match status" value="2"/>
</dbReference>
<dbReference type="SMART" id="SM00409">
    <property type="entry name" value="IG"/>
    <property type="match status" value="2"/>
</dbReference>
<dbReference type="EMBL" id="JAODUO010000474">
    <property type="protein sequence ID" value="KAK2179750.1"/>
    <property type="molecule type" value="Genomic_DNA"/>
</dbReference>
<evidence type="ECO:0000313" key="8">
    <source>
        <dbReference type="EMBL" id="KAK2179750.1"/>
    </source>
</evidence>
<evidence type="ECO:0000256" key="4">
    <source>
        <dbReference type="ARBA" id="ARBA00023319"/>
    </source>
</evidence>
<feature type="domain" description="Ig-like" evidence="7">
    <location>
        <begin position="51"/>
        <end position="153"/>
    </location>
</feature>
<feature type="transmembrane region" description="Helical" evidence="6">
    <location>
        <begin position="412"/>
        <end position="436"/>
    </location>
</feature>
<keyword evidence="3" id="KW-0325">Glycoprotein</keyword>
<keyword evidence="2" id="KW-1015">Disulfide bond</keyword>
<organism evidence="8 9">
    <name type="scientific">Ridgeia piscesae</name>
    <name type="common">Tubeworm</name>
    <dbReference type="NCBI Taxonomy" id="27915"/>
    <lineage>
        <taxon>Eukaryota</taxon>
        <taxon>Metazoa</taxon>
        <taxon>Spiralia</taxon>
        <taxon>Lophotrochozoa</taxon>
        <taxon>Annelida</taxon>
        <taxon>Polychaeta</taxon>
        <taxon>Sedentaria</taxon>
        <taxon>Canalipalpata</taxon>
        <taxon>Sabellida</taxon>
        <taxon>Siboglinidae</taxon>
        <taxon>Ridgeia</taxon>
    </lineage>
</organism>
<dbReference type="InterPro" id="IPR052598">
    <property type="entry name" value="IgSF_CEA-related"/>
</dbReference>
<protein>
    <recommendedName>
        <fullName evidence="7">Ig-like domain-containing protein</fullName>
    </recommendedName>
</protein>
<feature type="region of interest" description="Disordered" evidence="5">
    <location>
        <begin position="461"/>
        <end position="571"/>
    </location>
</feature>
<dbReference type="InterPro" id="IPR013783">
    <property type="entry name" value="Ig-like_fold"/>
</dbReference>
<dbReference type="SUPFAM" id="SSF48726">
    <property type="entry name" value="Immunoglobulin"/>
    <property type="match status" value="2"/>
</dbReference>
<evidence type="ECO:0000256" key="2">
    <source>
        <dbReference type="ARBA" id="ARBA00023157"/>
    </source>
</evidence>
<dbReference type="InterPro" id="IPR003599">
    <property type="entry name" value="Ig_sub"/>
</dbReference>
<keyword evidence="9" id="KW-1185">Reference proteome</keyword>
<evidence type="ECO:0000313" key="9">
    <source>
        <dbReference type="Proteomes" id="UP001209878"/>
    </source>
</evidence>
<gene>
    <name evidence="8" type="ORF">NP493_474g03016</name>
</gene>
<keyword evidence="6" id="KW-0472">Membrane</keyword>
<keyword evidence="6" id="KW-0812">Transmembrane</keyword>
<comment type="caution">
    <text evidence="8">The sequence shown here is derived from an EMBL/GenBank/DDBJ whole genome shotgun (WGS) entry which is preliminary data.</text>
</comment>
<evidence type="ECO:0000256" key="5">
    <source>
        <dbReference type="SAM" id="MobiDB-lite"/>
    </source>
</evidence>
<feature type="compositionally biased region" description="Basic and acidic residues" evidence="5">
    <location>
        <begin position="461"/>
        <end position="471"/>
    </location>
</feature>
<dbReference type="Gene3D" id="2.60.40.10">
    <property type="entry name" value="Immunoglobulins"/>
    <property type="match status" value="2"/>
</dbReference>
<dbReference type="Proteomes" id="UP001209878">
    <property type="component" value="Unassembled WGS sequence"/>
</dbReference>